<accession>A0AAE8Y035</accession>
<evidence type="ECO:0000256" key="1">
    <source>
        <dbReference type="SAM" id="Phobius"/>
    </source>
</evidence>
<organism evidence="2 3">
    <name type="scientific">Crangon crangon nudivirus</name>
    <dbReference type="NCBI Taxonomy" id="2880838"/>
    <lineage>
        <taxon>Viruses</taxon>
        <taxon>Viruses incertae sedis</taxon>
        <taxon>Naldaviricetes</taxon>
        <taxon>Lefavirales</taxon>
        <taxon>Nudiviridae</taxon>
        <taxon>Gammanudivirus</taxon>
        <taxon>Gammanudivirus cracrangonis</taxon>
    </lineage>
</organism>
<sequence length="57" mass="6581">MLHIDSLTYIVTIVFFVMWLVCAIIQQVYLIKSDEALESIGNILITLQDNKYCNTKT</sequence>
<evidence type="ECO:0000313" key="2">
    <source>
        <dbReference type="EMBL" id="UBZ25505.1"/>
    </source>
</evidence>
<keyword evidence="1" id="KW-1133">Transmembrane helix</keyword>
<proteinExistence type="predicted"/>
<name>A0AAE8Y035_9VIRU</name>
<keyword evidence="1" id="KW-0812">Transmembrane</keyword>
<keyword evidence="1" id="KW-0472">Membrane</keyword>
<dbReference type="EMBL" id="MZ311577">
    <property type="protein sequence ID" value="UBZ25505.1"/>
    <property type="molecule type" value="Genomic_DNA"/>
</dbReference>
<evidence type="ECO:0000313" key="3">
    <source>
        <dbReference type="Proteomes" id="UP000831195"/>
    </source>
</evidence>
<feature type="transmembrane region" description="Helical" evidence="1">
    <location>
        <begin position="6"/>
        <end position="25"/>
    </location>
</feature>
<dbReference type="Proteomes" id="UP000831195">
    <property type="component" value="Segment"/>
</dbReference>
<keyword evidence="3" id="KW-1185">Reference proteome</keyword>
<gene>
    <name evidence="2" type="ORF">CcNV_021</name>
</gene>
<reference evidence="2" key="1">
    <citation type="journal article" date="2021" name="Viruses">
        <title>Identification and Full Characterisation of Two Novel Crustacean Infecting Members of the Family Nudiviridae Provides Support for Two Subfamilies.</title>
        <authorList>
            <person name="Bateman K.S."/>
            <person name="Kerr R."/>
            <person name="Stentiford G.D."/>
            <person name="Bean T.P."/>
            <person name="Hooper C."/>
            <person name="Van Eynde B."/>
            <person name="Delbare D."/>
            <person name="Bojko J."/>
            <person name="Christiaens O."/>
            <person name="Taning C.N.T."/>
            <person name="Smagghe G."/>
            <person name="van Oers M.M."/>
            <person name="van Aerle R."/>
        </authorList>
    </citation>
    <scope>NUCLEOTIDE SEQUENCE</scope>
    <source>
        <strain evidence="2">AN1</strain>
    </source>
</reference>
<protein>
    <submittedName>
        <fullName evidence="2">Uncharacterized protein</fullName>
    </submittedName>
</protein>